<accession>A0AAD8MW37</accession>
<dbReference type="InterPro" id="IPR006918">
    <property type="entry name" value="COBRA_pln"/>
</dbReference>
<dbReference type="Proteomes" id="UP001237642">
    <property type="component" value="Unassembled WGS sequence"/>
</dbReference>
<dbReference type="Pfam" id="PF25079">
    <property type="entry name" value="COB_C"/>
    <property type="match status" value="1"/>
</dbReference>
<comment type="caution">
    <text evidence="11">The sequence shown here is derived from an EMBL/GenBank/DDBJ whole genome shotgun (WGS) entry which is preliminary data.</text>
</comment>
<evidence type="ECO:0000256" key="7">
    <source>
        <dbReference type="ARBA" id="ARBA00023180"/>
    </source>
</evidence>
<sequence length="661" mass="73519">MKASKVICIAIFLFWQTIQPLNAQDYGNPDNAAPLKPSKEQEACNGIFASYTLEQRERELPFVKNVSAQGWAFKSSAVVLNAGATELEAWQLFIGFQYDELLVSVDGAVVIDGDSFPIRVGKNGTHLAGFPQANLKTAIDTANDMSQMSAKIHIKGTQFGGQKNAKPMPKTFKIVNDGFKCPAPKMTKRGSTITVCCVKDPKFKTKALKTKFFPRRKGDLTFTYDVLQAYKGSYLAQVTIENHHPLGRLDRWNLTWEWMRNEFIYNMRGAFTHEKDPSECLYGPQGRYYQDMDFSQVLNCQKKPIISDMPPTLKDDDKVGKLPYCCRNGSILPAIMSANESKSIFQLNVYKLPPDMNRTAINPPQNWKISGLVNPNFKCGQPIRVDSSEFPDPSGIDMVTAAVASWQVTCNMTRPKPNQAKCCVSYSAYYAQSVIPCNTCACGCEDTDSCNPNAKAMLLPPEALLVPFVNRSAKAAAWAKMRKLPIPHPRPCGDNCGVSVNWHITGNTKTGWSARITLFNWGNLAYQDWFAAVQIKKAFVGYQNVYSFNGTKLPNLNNTIFMKGLPGLNYLVAEVNGTRPSYPRVPGKQQSVISFSKTHTPKINIEGGDGFPTKFIFNGEECALPTRFPGSGAHHSRAADFLPVLLVTLLTTLLITDRWFH</sequence>
<evidence type="ECO:0000313" key="11">
    <source>
        <dbReference type="EMBL" id="KAK1391815.1"/>
    </source>
</evidence>
<keyword evidence="7" id="KW-0325">Glycoprotein</keyword>
<dbReference type="PANTHER" id="PTHR31052:SF2">
    <property type="entry name" value="COBRA-LIKE PROTEIN 10"/>
    <property type="match status" value="1"/>
</dbReference>
<dbReference type="AlphaFoldDB" id="A0AAD8MW37"/>
<comment type="subcellular location">
    <subcellularLocation>
        <location evidence="1">Cell membrane</location>
        <topology evidence="1">Lipid-anchor</topology>
        <topology evidence="1">GPI-anchor</topology>
    </subcellularLocation>
</comment>
<keyword evidence="4" id="KW-0336">GPI-anchor</keyword>
<comment type="similarity">
    <text evidence="2">Belongs to the COBRA family.</text>
</comment>
<name>A0AAD8MW37_9APIA</name>
<gene>
    <name evidence="11" type="ORF">POM88_010871</name>
</gene>
<evidence type="ECO:0000313" key="12">
    <source>
        <dbReference type="Proteomes" id="UP001237642"/>
    </source>
</evidence>
<dbReference type="GO" id="GO:0005886">
    <property type="term" value="C:plasma membrane"/>
    <property type="evidence" value="ECO:0007669"/>
    <property type="project" value="UniProtKB-SubCell"/>
</dbReference>
<evidence type="ECO:0000256" key="9">
    <source>
        <dbReference type="SAM" id="SignalP"/>
    </source>
</evidence>
<feature type="chain" id="PRO_5042291336" evidence="9">
    <location>
        <begin position="24"/>
        <end position="661"/>
    </location>
</feature>
<evidence type="ECO:0000259" key="10">
    <source>
        <dbReference type="Pfam" id="PF25079"/>
    </source>
</evidence>
<reference evidence="11" key="2">
    <citation type="submission" date="2023-05" db="EMBL/GenBank/DDBJ databases">
        <authorList>
            <person name="Schelkunov M.I."/>
        </authorList>
    </citation>
    <scope>NUCLEOTIDE SEQUENCE</scope>
    <source>
        <strain evidence="11">Hsosn_3</strain>
        <tissue evidence="11">Leaf</tissue>
    </source>
</reference>
<proteinExistence type="inferred from homology"/>
<dbReference type="InterPro" id="IPR056900">
    <property type="entry name" value="COB_C"/>
</dbReference>
<evidence type="ECO:0000256" key="4">
    <source>
        <dbReference type="ARBA" id="ARBA00022622"/>
    </source>
</evidence>
<evidence type="ECO:0000256" key="2">
    <source>
        <dbReference type="ARBA" id="ARBA00005507"/>
    </source>
</evidence>
<evidence type="ECO:0000256" key="1">
    <source>
        <dbReference type="ARBA" id="ARBA00004609"/>
    </source>
</evidence>
<keyword evidence="12" id="KW-1185">Reference proteome</keyword>
<dbReference type="PANTHER" id="PTHR31052">
    <property type="entry name" value="COBRA-LIKE PROTEIN 7"/>
    <property type="match status" value="1"/>
</dbReference>
<keyword evidence="3" id="KW-1003">Cell membrane</keyword>
<keyword evidence="6" id="KW-0472">Membrane</keyword>
<feature type="domain" description="COBRA C-terminal" evidence="10">
    <location>
        <begin position="421"/>
        <end position="629"/>
    </location>
</feature>
<evidence type="ECO:0000256" key="3">
    <source>
        <dbReference type="ARBA" id="ARBA00022475"/>
    </source>
</evidence>
<evidence type="ECO:0000256" key="5">
    <source>
        <dbReference type="ARBA" id="ARBA00022729"/>
    </source>
</evidence>
<keyword evidence="8" id="KW-0449">Lipoprotein</keyword>
<dbReference type="Pfam" id="PF04833">
    <property type="entry name" value="COBRA"/>
    <property type="match status" value="1"/>
</dbReference>
<evidence type="ECO:0000256" key="6">
    <source>
        <dbReference type="ARBA" id="ARBA00023136"/>
    </source>
</evidence>
<reference evidence="11" key="1">
    <citation type="submission" date="2023-02" db="EMBL/GenBank/DDBJ databases">
        <title>Genome of toxic invasive species Heracleum sosnowskyi carries increased number of genes despite the absence of recent whole-genome duplications.</title>
        <authorList>
            <person name="Schelkunov M."/>
            <person name="Shtratnikova V."/>
            <person name="Makarenko M."/>
            <person name="Klepikova A."/>
            <person name="Omelchenko D."/>
            <person name="Novikova G."/>
            <person name="Obukhova E."/>
            <person name="Bogdanov V."/>
            <person name="Penin A."/>
            <person name="Logacheva M."/>
        </authorList>
    </citation>
    <scope>NUCLEOTIDE SEQUENCE</scope>
    <source>
        <strain evidence="11">Hsosn_3</strain>
        <tissue evidence="11">Leaf</tissue>
    </source>
</reference>
<dbReference type="GO" id="GO:0098552">
    <property type="term" value="C:side of membrane"/>
    <property type="evidence" value="ECO:0007669"/>
    <property type="project" value="UniProtKB-KW"/>
</dbReference>
<dbReference type="GO" id="GO:0010215">
    <property type="term" value="P:cellulose microfibril organization"/>
    <property type="evidence" value="ECO:0007669"/>
    <property type="project" value="InterPro"/>
</dbReference>
<organism evidence="11 12">
    <name type="scientific">Heracleum sosnowskyi</name>
    <dbReference type="NCBI Taxonomy" id="360622"/>
    <lineage>
        <taxon>Eukaryota</taxon>
        <taxon>Viridiplantae</taxon>
        <taxon>Streptophyta</taxon>
        <taxon>Embryophyta</taxon>
        <taxon>Tracheophyta</taxon>
        <taxon>Spermatophyta</taxon>
        <taxon>Magnoliopsida</taxon>
        <taxon>eudicotyledons</taxon>
        <taxon>Gunneridae</taxon>
        <taxon>Pentapetalae</taxon>
        <taxon>asterids</taxon>
        <taxon>campanulids</taxon>
        <taxon>Apiales</taxon>
        <taxon>Apiaceae</taxon>
        <taxon>Apioideae</taxon>
        <taxon>apioid superclade</taxon>
        <taxon>Tordylieae</taxon>
        <taxon>Tordyliinae</taxon>
        <taxon>Heracleum</taxon>
    </lineage>
</organism>
<keyword evidence="5 9" id="KW-0732">Signal</keyword>
<protein>
    <submittedName>
        <fullName evidence="11">Glycosyl-phosphatidyl inositol-anchored, plant</fullName>
    </submittedName>
</protein>
<feature type="signal peptide" evidence="9">
    <location>
        <begin position="1"/>
        <end position="23"/>
    </location>
</feature>
<evidence type="ECO:0000256" key="8">
    <source>
        <dbReference type="ARBA" id="ARBA00023288"/>
    </source>
</evidence>
<dbReference type="EMBL" id="JAUIZM010000003">
    <property type="protein sequence ID" value="KAK1391815.1"/>
    <property type="molecule type" value="Genomic_DNA"/>
</dbReference>